<accession>A0A0A7FXG5</accession>
<dbReference type="OrthoDB" id="9805474at2"/>
<dbReference type="CDD" id="cd01949">
    <property type="entry name" value="GGDEF"/>
    <property type="match status" value="1"/>
</dbReference>
<dbReference type="SUPFAM" id="SSF55073">
    <property type="entry name" value="Nucleotide cyclase"/>
    <property type="match status" value="1"/>
</dbReference>
<dbReference type="Pfam" id="PF00990">
    <property type="entry name" value="GGDEF"/>
    <property type="match status" value="1"/>
</dbReference>
<dbReference type="Proteomes" id="UP000030635">
    <property type="component" value="Chromosome"/>
</dbReference>
<dbReference type="eggNOG" id="COG3706">
    <property type="taxonomic scope" value="Bacteria"/>
</dbReference>
<sequence length="299" mass="34654">MNILKEISERLFPFKNLYDVIRLVDPINNKVIDSYPNNSIENNKSLTCYKFWNKDEPCENCTSLNAYIENNTFYKLEIKDDELYMIISSPFEINNTTYVVELIKNITKTGYFKADNYDDSFRNLFNTVGNLLHKDDLTGVYTKKFMYDYLIKELANTSKSYSFLSVMMIDIDFFKRINDTYGHLLGDEVLKDFVKIISSCIKDENALFGRFGGEEFILISKHDDIDKIESLGNTILTSVENHLFKYDDILLKLTCSLGVYTVSTKDCETSTMEDIIHIADSNLYSAKKSGRNRMIISNK</sequence>
<dbReference type="PANTHER" id="PTHR45138:SF9">
    <property type="entry name" value="DIGUANYLATE CYCLASE DGCM-RELATED"/>
    <property type="match status" value="1"/>
</dbReference>
<keyword evidence="3" id="KW-1185">Reference proteome</keyword>
<dbReference type="PANTHER" id="PTHR45138">
    <property type="entry name" value="REGULATORY COMPONENTS OF SENSORY TRANSDUCTION SYSTEM"/>
    <property type="match status" value="1"/>
</dbReference>
<dbReference type="Gene3D" id="3.30.70.270">
    <property type="match status" value="1"/>
</dbReference>
<dbReference type="RefSeq" id="WP_039310854.1">
    <property type="nucleotide sequence ID" value="NZ_CP006905.1"/>
</dbReference>
<dbReference type="InterPro" id="IPR043128">
    <property type="entry name" value="Rev_trsase/Diguanyl_cyclase"/>
</dbReference>
<proteinExistence type="predicted"/>
<feature type="domain" description="GGDEF" evidence="1">
    <location>
        <begin position="162"/>
        <end position="299"/>
    </location>
</feature>
<dbReference type="InterPro" id="IPR050469">
    <property type="entry name" value="Diguanylate_Cyclase"/>
</dbReference>
<evidence type="ECO:0000259" key="1">
    <source>
        <dbReference type="PROSITE" id="PS50887"/>
    </source>
</evidence>
<evidence type="ECO:0000313" key="2">
    <source>
        <dbReference type="EMBL" id="AIY84268.1"/>
    </source>
</evidence>
<reference evidence="2 3" key="1">
    <citation type="journal article" date="2015" name="Infect. Genet. Evol.">
        <title>Genomic sequences of six botulinum neurotoxin-producing strains representing three clostridial species illustrate the mobility and diversity of botulinum neurotoxin genes.</title>
        <authorList>
            <person name="Smith T.J."/>
            <person name="Hill K.K."/>
            <person name="Xie G."/>
            <person name="Foley B.T."/>
            <person name="Williamson C.H."/>
            <person name="Foster J.T."/>
            <person name="Johnson S.L."/>
            <person name="Chertkov O."/>
            <person name="Teshima H."/>
            <person name="Gibbons H.S."/>
            <person name="Johnsky L.A."/>
            <person name="Karavis M.A."/>
            <person name="Smith L.A."/>
        </authorList>
    </citation>
    <scope>NUCLEOTIDE SEQUENCE [LARGE SCALE GENOMIC DNA]</scope>
    <source>
        <strain evidence="2 3">Sullivan</strain>
    </source>
</reference>
<dbReference type="NCBIfam" id="TIGR00254">
    <property type="entry name" value="GGDEF"/>
    <property type="match status" value="1"/>
</dbReference>
<organism evidence="2 3">
    <name type="scientific">Clostridium baratii str. Sullivan</name>
    <dbReference type="NCBI Taxonomy" id="1415775"/>
    <lineage>
        <taxon>Bacteria</taxon>
        <taxon>Bacillati</taxon>
        <taxon>Bacillota</taxon>
        <taxon>Clostridia</taxon>
        <taxon>Eubacteriales</taxon>
        <taxon>Clostridiaceae</taxon>
        <taxon>Clostridium</taxon>
    </lineage>
</organism>
<name>A0A0A7FXG5_9CLOT</name>
<dbReference type="InterPro" id="IPR029787">
    <property type="entry name" value="Nucleotide_cyclase"/>
</dbReference>
<protein>
    <submittedName>
        <fullName evidence="2">Diguanylate cyclase domain protein</fullName>
    </submittedName>
</protein>
<dbReference type="SMART" id="SM00267">
    <property type="entry name" value="GGDEF"/>
    <property type="match status" value="1"/>
</dbReference>
<dbReference type="EMBL" id="CP006905">
    <property type="protein sequence ID" value="AIY84268.1"/>
    <property type="molecule type" value="Genomic_DNA"/>
</dbReference>
<dbReference type="KEGG" id="cbv:U729_170"/>
<gene>
    <name evidence="2" type="ORF">U729_170</name>
</gene>
<dbReference type="GO" id="GO:0052621">
    <property type="term" value="F:diguanylate cyclase activity"/>
    <property type="evidence" value="ECO:0007669"/>
    <property type="project" value="TreeGrafter"/>
</dbReference>
<dbReference type="FunFam" id="3.30.70.270:FF:000001">
    <property type="entry name" value="Diguanylate cyclase domain protein"/>
    <property type="match status" value="1"/>
</dbReference>
<dbReference type="HOGENOM" id="CLU_000445_11_4_9"/>
<dbReference type="AlphaFoldDB" id="A0A0A7FXG5"/>
<dbReference type="InterPro" id="IPR000160">
    <property type="entry name" value="GGDEF_dom"/>
</dbReference>
<evidence type="ECO:0000313" key="3">
    <source>
        <dbReference type="Proteomes" id="UP000030635"/>
    </source>
</evidence>
<dbReference type="PROSITE" id="PS50887">
    <property type="entry name" value="GGDEF"/>
    <property type="match status" value="1"/>
</dbReference>
<dbReference type="STRING" id="1561.NPD11_2805"/>